<dbReference type="SMART" id="SM00636">
    <property type="entry name" value="Glyco_18"/>
    <property type="match status" value="1"/>
</dbReference>
<dbReference type="Gene3D" id="3.20.20.80">
    <property type="entry name" value="Glycosidases"/>
    <property type="match status" value="1"/>
</dbReference>
<dbReference type="InterPro" id="IPR041704">
    <property type="entry name" value="CFLE_GH18"/>
</dbReference>
<proteinExistence type="predicted"/>
<dbReference type="Pfam" id="PF01476">
    <property type="entry name" value="LysM"/>
    <property type="match status" value="3"/>
</dbReference>
<dbReference type="RefSeq" id="WP_376845895.1">
    <property type="nucleotide sequence ID" value="NZ_JBHSFW010000003.1"/>
</dbReference>
<organism evidence="5 6">
    <name type="scientific">Camelliibacillus cellulosilyticus</name>
    <dbReference type="NCBI Taxonomy" id="2174486"/>
    <lineage>
        <taxon>Bacteria</taxon>
        <taxon>Bacillati</taxon>
        <taxon>Bacillota</taxon>
        <taxon>Bacilli</taxon>
        <taxon>Bacillales</taxon>
        <taxon>Sporolactobacillaceae</taxon>
        <taxon>Camelliibacillus</taxon>
    </lineage>
</organism>
<name>A0ABV9GNG7_9BACL</name>
<dbReference type="InterPro" id="IPR001223">
    <property type="entry name" value="Glyco_hydro18_cat"/>
</dbReference>
<dbReference type="PANTHER" id="PTHR46066">
    <property type="entry name" value="CHITINASE DOMAIN-CONTAINING PROTEIN 1 FAMILY MEMBER"/>
    <property type="match status" value="1"/>
</dbReference>
<evidence type="ECO:0000259" key="4">
    <source>
        <dbReference type="PROSITE" id="PS51910"/>
    </source>
</evidence>
<dbReference type="CDD" id="cd02874">
    <property type="entry name" value="GH18_CFLE_spore_hydrolase"/>
    <property type="match status" value="1"/>
</dbReference>
<feature type="domain" description="LysM" evidence="3">
    <location>
        <begin position="51"/>
        <end position="95"/>
    </location>
</feature>
<evidence type="ECO:0000256" key="1">
    <source>
        <dbReference type="ARBA" id="ARBA00022801"/>
    </source>
</evidence>
<feature type="domain" description="GH18" evidence="4">
    <location>
        <begin position="151"/>
        <end position="470"/>
    </location>
</feature>
<dbReference type="InterPro" id="IPR011583">
    <property type="entry name" value="Chitinase_II/V-like_cat"/>
</dbReference>
<dbReference type="PROSITE" id="PS51910">
    <property type="entry name" value="GH18_2"/>
    <property type="match status" value="1"/>
</dbReference>
<feature type="domain" description="LysM" evidence="3">
    <location>
        <begin position="98"/>
        <end position="142"/>
    </location>
</feature>
<dbReference type="PROSITE" id="PS51782">
    <property type="entry name" value="LYSM"/>
    <property type="match status" value="3"/>
</dbReference>
<dbReference type="InterPro" id="IPR017853">
    <property type="entry name" value="GH"/>
</dbReference>
<evidence type="ECO:0000259" key="3">
    <source>
        <dbReference type="PROSITE" id="PS51782"/>
    </source>
</evidence>
<dbReference type="SMART" id="SM00257">
    <property type="entry name" value="LysM"/>
    <property type="match status" value="3"/>
</dbReference>
<comment type="caution">
    <text evidence="5">The sequence shown here is derived from an EMBL/GenBank/DDBJ whole genome shotgun (WGS) entry which is preliminary data.</text>
</comment>
<dbReference type="Pfam" id="PF00704">
    <property type="entry name" value="Glyco_hydro_18"/>
    <property type="match status" value="1"/>
</dbReference>
<keyword evidence="2" id="KW-0326">Glycosidase</keyword>
<sequence>MLIHVVQSGESLWQIASRYGVPLSRIVDVNQLPDPNHLVVGEAIIIPSAFSYHIVRAGETLSQIAQTYGTTVETLVRTNRLSSPQAITPGMRLLIPPRRHTVQSGETLQDIARRYNTTAAKIMALNGLTSETQIQAGMVLAIPGPKPTIDVNAFIYSTGAQGTTTLDRVGEHLTYVSPFAYRVQADGNLQALDDTDLIQAAYNNHVVPLMAITNFSATETGSQLAHTVLASTEIQDTLLTNIVNTMREKGYQGLNVDFENVRPEDREPYNRFLERARDRLHAENFLLSTSVAPKTSGTQQGLLYEAHDYPAQGRIVDFLVLMTYEWGYRLGPPRAISPVNLMRQVVEYAVSVIPSNKIMMGFSLYARDWLLPHVQGQEAETLSPQAALARAVQRNATIQYDQTAASPYYRYVDSQGRTHEVWFEDARSAQAKYNLVKEYNLRGVSYWVLGNAFPQNWVVLEDNFNVRKRV</sequence>
<dbReference type="InterPro" id="IPR036779">
    <property type="entry name" value="LysM_dom_sf"/>
</dbReference>
<dbReference type="SUPFAM" id="SSF51445">
    <property type="entry name" value="(Trans)glycosidases"/>
    <property type="match status" value="1"/>
</dbReference>
<dbReference type="CDD" id="cd00118">
    <property type="entry name" value="LysM"/>
    <property type="match status" value="3"/>
</dbReference>
<keyword evidence="1" id="KW-0378">Hydrolase</keyword>
<evidence type="ECO:0000313" key="5">
    <source>
        <dbReference type="EMBL" id="MFC4618795.1"/>
    </source>
</evidence>
<dbReference type="SUPFAM" id="SSF54106">
    <property type="entry name" value="LysM domain"/>
    <property type="match status" value="3"/>
</dbReference>
<evidence type="ECO:0000256" key="2">
    <source>
        <dbReference type="ARBA" id="ARBA00023295"/>
    </source>
</evidence>
<dbReference type="InterPro" id="IPR018392">
    <property type="entry name" value="LysM"/>
</dbReference>
<dbReference type="EMBL" id="JBHSFW010000003">
    <property type="protein sequence ID" value="MFC4618795.1"/>
    <property type="molecule type" value="Genomic_DNA"/>
</dbReference>
<protein>
    <submittedName>
        <fullName evidence="5">LysM peptidoglycan-binding domain-containing protein</fullName>
    </submittedName>
</protein>
<dbReference type="Gene3D" id="3.10.350.10">
    <property type="entry name" value="LysM domain"/>
    <property type="match status" value="3"/>
</dbReference>
<dbReference type="InterPro" id="IPR029070">
    <property type="entry name" value="Chitinase_insertion_sf"/>
</dbReference>
<accession>A0ABV9GNG7</accession>
<keyword evidence="6" id="KW-1185">Reference proteome</keyword>
<dbReference type="Proteomes" id="UP001596022">
    <property type="component" value="Unassembled WGS sequence"/>
</dbReference>
<feature type="domain" description="LysM" evidence="3">
    <location>
        <begin position="2"/>
        <end position="46"/>
    </location>
</feature>
<gene>
    <name evidence="5" type="ORF">ACFO4N_08590</name>
</gene>
<evidence type="ECO:0000313" key="6">
    <source>
        <dbReference type="Proteomes" id="UP001596022"/>
    </source>
</evidence>
<dbReference type="PANTHER" id="PTHR46066:SF2">
    <property type="entry name" value="CHITINASE DOMAIN-CONTAINING PROTEIN 1"/>
    <property type="match status" value="1"/>
</dbReference>
<dbReference type="Gene3D" id="3.10.50.10">
    <property type="match status" value="1"/>
</dbReference>
<reference evidence="6" key="1">
    <citation type="journal article" date="2019" name="Int. J. Syst. Evol. Microbiol.">
        <title>The Global Catalogue of Microorganisms (GCM) 10K type strain sequencing project: providing services to taxonomists for standard genome sequencing and annotation.</title>
        <authorList>
            <consortium name="The Broad Institute Genomics Platform"/>
            <consortium name="The Broad Institute Genome Sequencing Center for Infectious Disease"/>
            <person name="Wu L."/>
            <person name="Ma J."/>
        </authorList>
    </citation>
    <scope>NUCLEOTIDE SEQUENCE [LARGE SCALE GENOMIC DNA]</scope>
    <source>
        <strain evidence="6">CGMCC 1.16306</strain>
    </source>
</reference>